<dbReference type="Proteomes" id="UP000020406">
    <property type="component" value="Unassembled WGS sequence"/>
</dbReference>
<dbReference type="KEGG" id="xtw:AB672_10100"/>
<protein>
    <submittedName>
        <fullName evidence="1">Uncharacterized protein</fullName>
    </submittedName>
</protein>
<dbReference type="EMBL" id="JDSQ01000015">
    <property type="protein sequence ID" value="EWS77738.1"/>
    <property type="molecule type" value="Genomic_DNA"/>
</dbReference>
<reference evidence="1 2" key="1">
    <citation type="journal article" date="2014" name="Genome Announc.">
        <title>Draft Genome Sequence of Xylella fastidiosa Pear Leaf Scorch Strain in Taiwan.</title>
        <authorList>
            <person name="Su C.C."/>
            <person name="Deng W.L."/>
            <person name="Jan F.J."/>
            <person name="Chang C.J."/>
            <person name="Huang H."/>
            <person name="Chen J."/>
        </authorList>
    </citation>
    <scope>NUCLEOTIDE SEQUENCE [LARGE SCALE GENOMIC DNA]</scope>
    <source>
        <strain evidence="1 2">PLS229</strain>
    </source>
</reference>
<evidence type="ECO:0000313" key="2">
    <source>
        <dbReference type="Proteomes" id="UP000020406"/>
    </source>
</evidence>
<evidence type="ECO:0000313" key="1">
    <source>
        <dbReference type="EMBL" id="EWS77738.1"/>
    </source>
</evidence>
<proteinExistence type="predicted"/>
<accession>Z9JI90</accession>
<sequence>MTDTDNNTLTKQGKRLRCATPLHLHAAQQKRHAATSAITLQATNAHTDTATENLLKTHIAPIAMQRLGLSNHT</sequence>
<gene>
    <name evidence="1" type="ORF">AF72_09225</name>
</gene>
<organism evidence="1 2">
    <name type="scientific">Xylella taiwanensis</name>
    <dbReference type="NCBI Taxonomy" id="1444770"/>
    <lineage>
        <taxon>Bacteria</taxon>
        <taxon>Pseudomonadati</taxon>
        <taxon>Pseudomonadota</taxon>
        <taxon>Gammaproteobacteria</taxon>
        <taxon>Lysobacterales</taxon>
        <taxon>Lysobacteraceae</taxon>
        <taxon>Xylella</taxon>
    </lineage>
</organism>
<dbReference type="AlphaFoldDB" id="Z9JI90"/>
<comment type="caution">
    <text evidence="1">The sequence shown here is derived from an EMBL/GenBank/DDBJ whole genome shotgun (WGS) entry which is preliminary data.</text>
</comment>
<name>Z9JI90_9GAMM</name>